<evidence type="ECO:0000313" key="3">
    <source>
        <dbReference type="Proteomes" id="UP000015523"/>
    </source>
</evidence>
<name>T0KCT0_9SPHN</name>
<keyword evidence="1" id="KW-0732">Signal</keyword>
<accession>T0KCT0</accession>
<keyword evidence="3" id="KW-1185">Reference proteome</keyword>
<feature type="chain" id="PRO_5004566423" description="Cytochrome c domain-containing protein" evidence="1">
    <location>
        <begin position="28"/>
        <end position="96"/>
    </location>
</feature>
<dbReference type="STRING" id="1346791.M529_15385"/>
<gene>
    <name evidence="2" type="ORF">M529_15385</name>
</gene>
<protein>
    <recommendedName>
        <fullName evidence="4">Cytochrome c domain-containing protein</fullName>
    </recommendedName>
</protein>
<dbReference type="EMBL" id="AUWY01000106">
    <property type="protein sequence ID" value="EQB31298.1"/>
    <property type="molecule type" value="Genomic_DNA"/>
</dbReference>
<dbReference type="PATRIC" id="fig|1346791.3.peg.2963"/>
<reference evidence="2 3" key="1">
    <citation type="journal article" date="2013" name="Genome Announc.">
        <title>Draft Genome Sequence of Sphingobium ummariense Strain RL-3, a Hexachlorocyclohexane-Degrading Bacterium.</title>
        <authorList>
            <person name="Kohli P."/>
            <person name="Dua A."/>
            <person name="Sangwan N."/>
            <person name="Oldach P."/>
            <person name="Khurana J.P."/>
            <person name="Lal R."/>
        </authorList>
    </citation>
    <scope>NUCLEOTIDE SEQUENCE [LARGE SCALE GENOMIC DNA]</scope>
    <source>
        <strain evidence="2 3">RL-3</strain>
    </source>
</reference>
<proteinExistence type="predicted"/>
<dbReference type="OrthoDB" id="7509795at2"/>
<evidence type="ECO:0000313" key="2">
    <source>
        <dbReference type="EMBL" id="EQB31298.1"/>
    </source>
</evidence>
<evidence type="ECO:0000256" key="1">
    <source>
        <dbReference type="SAM" id="SignalP"/>
    </source>
</evidence>
<organism evidence="2 3">
    <name type="scientific">Sphingobium ummariense RL-3</name>
    <dbReference type="NCBI Taxonomy" id="1346791"/>
    <lineage>
        <taxon>Bacteria</taxon>
        <taxon>Pseudomonadati</taxon>
        <taxon>Pseudomonadota</taxon>
        <taxon>Alphaproteobacteria</taxon>
        <taxon>Sphingomonadales</taxon>
        <taxon>Sphingomonadaceae</taxon>
        <taxon>Sphingobium</taxon>
    </lineage>
</organism>
<feature type="signal peptide" evidence="1">
    <location>
        <begin position="1"/>
        <end position="27"/>
    </location>
</feature>
<evidence type="ECO:0008006" key="4">
    <source>
        <dbReference type="Google" id="ProtNLM"/>
    </source>
</evidence>
<sequence>MTAAAGRTGLVLASLALLVALILPAAAQEDRSGLTRARFVRNCLMCHNRAAPEGVSAEIIAGLHPEPGLTPAAAMPGVMCWRRCERCFPPDPVRRK</sequence>
<comment type="caution">
    <text evidence="2">The sequence shown here is derived from an EMBL/GenBank/DDBJ whole genome shotgun (WGS) entry which is preliminary data.</text>
</comment>
<dbReference type="Proteomes" id="UP000015523">
    <property type="component" value="Unassembled WGS sequence"/>
</dbReference>
<dbReference type="RefSeq" id="WP_021318815.1">
    <property type="nucleotide sequence ID" value="NZ_AUWY01000106.1"/>
</dbReference>
<dbReference type="AlphaFoldDB" id="T0KCT0"/>